<dbReference type="Gene3D" id="1.10.240.10">
    <property type="entry name" value="Tyrosyl-Transfer RNA Synthetase"/>
    <property type="match status" value="1"/>
</dbReference>
<organism evidence="10 11">
    <name type="scientific">Candidatus Phycosocius bacilliformis</name>
    <dbReference type="NCBI Taxonomy" id="1445552"/>
    <lineage>
        <taxon>Bacteria</taxon>
        <taxon>Pseudomonadati</taxon>
        <taxon>Pseudomonadota</taxon>
        <taxon>Alphaproteobacteria</taxon>
        <taxon>Caulobacterales</taxon>
        <taxon>Caulobacterales incertae sedis</taxon>
        <taxon>Candidatus Phycosocius</taxon>
    </lineage>
</organism>
<evidence type="ECO:0000256" key="4">
    <source>
        <dbReference type="ARBA" id="ARBA00022840"/>
    </source>
</evidence>
<evidence type="ECO:0000256" key="1">
    <source>
        <dbReference type="ARBA" id="ARBA00005594"/>
    </source>
</evidence>
<dbReference type="Pfam" id="PF00579">
    <property type="entry name" value="tRNA-synt_1b"/>
    <property type="match status" value="1"/>
</dbReference>
<feature type="short sequence motif" description="'KMSKS' region" evidence="8">
    <location>
        <begin position="198"/>
        <end position="202"/>
    </location>
</feature>
<dbReference type="HAMAP" id="MF_00140_B">
    <property type="entry name" value="Trp_tRNA_synth_B"/>
    <property type="match status" value="1"/>
</dbReference>
<dbReference type="Gene3D" id="3.40.50.620">
    <property type="entry name" value="HUPs"/>
    <property type="match status" value="1"/>
</dbReference>
<evidence type="ECO:0000256" key="6">
    <source>
        <dbReference type="ARBA" id="ARBA00023146"/>
    </source>
</evidence>
<dbReference type="AlphaFoldDB" id="A0A2P2E783"/>
<dbReference type="Proteomes" id="UP000245086">
    <property type="component" value="Unassembled WGS sequence"/>
</dbReference>
<feature type="binding site" evidence="8">
    <location>
        <position position="136"/>
    </location>
    <ligand>
        <name>L-tryptophan</name>
        <dbReference type="ChEBI" id="CHEBI:57912"/>
    </ligand>
</feature>
<dbReference type="EC" id="6.1.1.2" evidence="8"/>
<keyword evidence="4 8" id="KW-0067">ATP-binding</keyword>
<dbReference type="FunFam" id="3.40.50.620:FF:000082">
    <property type="entry name" value="MSW1p Mitochondrial tryptophanyl-tRNA synthetase"/>
    <property type="match status" value="1"/>
</dbReference>
<evidence type="ECO:0000256" key="2">
    <source>
        <dbReference type="ARBA" id="ARBA00022598"/>
    </source>
</evidence>
<comment type="subcellular location">
    <subcellularLocation>
        <location evidence="8">Cytoplasm</location>
    </subcellularLocation>
</comment>
<accession>A0A2P2E783</accession>
<dbReference type="InterPro" id="IPR002306">
    <property type="entry name" value="Trp-tRNA-ligase"/>
</dbReference>
<evidence type="ECO:0000256" key="5">
    <source>
        <dbReference type="ARBA" id="ARBA00022917"/>
    </source>
</evidence>
<comment type="caution">
    <text evidence="8">Lacks conserved residue(s) required for the propagation of feature annotation.</text>
</comment>
<sequence length="335" mass="36612">MTKRVFSGVQPTANLHLGNYLGAIKRFVELQNEPGTECIYCVVDLHAITVPQDPEKLRAQTREVAAAYLAAGVDPSRSIIFVQSNVSAHAELAWILNCVARMGWLERMTQFKDKAGKNAERSSVGLFDYPVLMAADILVYKATHVPVGEDQKQHLELARDIAARFNTDFNVEGFFPLPDPIIGGPAARVMNLQDGLKKMSKSDPADNSRINLTDSVDVLVRKIKKAKTDMLPMPSHVDELHDRPEVDNLIRIYAALSGLSKEAVVAEFAGAGFGVFKPKLADLAVESLGPVMTAMARYLDDPAQIDAILRTGAERANACAQPILAETKKAVGFWS</sequence>
<evidence type="ECO:0000313" key="10">
    <source>
        <dbReference type="EMBL" id="GBF56923.1"/>
    </source>
</evidence>
<dbReference type="PANTHER" id="PTHR43766">
    <property type="entry name" value="TRYPTOPHAN--TRNA LIGASE, MITOCHONDRIAL"/>
    <property type="match status" value="1"/>
</dbReference>
<dbReference type="NCBIfam" id="TIGR00233">
    <property type="entry name" value="trpS"/>
    <property type="match status" value="1"/>
</dbReference>
<dbReference type="PROSITE" id="PS00178">
    <property type="entry name" value="AA_TRNA_LIGASE_I"/>
    <property type="match status" value="1"/>
</dbReference>
<name>A0A2P2E783_9PROT</name>
<dbReference type="CDD" id="cd00806">
    <property type="entry name" value="TrpRS_core"/>
    <property type="match status" value="1"/>
</dbReference>
<comment type="function">
    <text evidence="8">Catalyzes the attachment of tryptophan to tRNA(Trp).</text>
</comment>
<keyword evidence="6 8" id="KW-0030">Aminoacyl-tRNA synthetase</keyword>
<comment type="catalytic activity">
    <reaction evidence="7 8">
        <text>tRNA(Trp) + L-tryptophan + ATP = L-tryptophyl-tRNA(Trp) + AMP + diphosphate + H(+)</text>
        <dbReference type="Rhea" id="RHEA:24080"/>
        <dbReference type="Rhea" id="RHEA-COMP:9671"/>
        <dbReference type="Rhea" id="RHEA-COMP:9705"/>
        <dbReference type="ChEBI" id="CHEBI:15378"/>
        <dbReference type="ChEBI" id="CHEBI:30616"/>
        <dbReference type="ChEBI" id="CHEBI:33019"/>
        <dbReference type="ChEBI" id="CHEBI:57912"/>
        <dbReference type="ChEBI" id="CHEBI:78442"/>
        <dbReference type="ChEBI" id="CHEBI:78535"/>
        <dbReference type="ChEBI" id="CHEBI:456215"/>
        <dbReference type="EC" id="6.1.1.2"/>
    </reaction>
</comment>
<feature type="binding site" evidence="8">
    <location>
        <position position="189"/>
    </location>
    <ligand>
        <name>ATP</name>
        <dbReference type="ChEBI" id="CHEBI:30616"/>
    </ligand>
</feature>
<proteinExistence type="inferred from homology"/>
<dbReference type="GO" id="GO:0006436">
    <property type="term" value="P:tryptophanyl-tRNA aminoacylation"/>
    <property type="evidence" value="ECO:0007669"/>
    <property type="project" value="UniProtKB-UniRule"/>
</dbReference>
<dbReference type="GO" id="GO:0005829">
    <property type="term" value="C:cytosol"/>
    <property type="evidence" value="ECO:0007669"/>
    <property type="project" value="TreeGrafter"/>
</dbReference>
<keyword evidence="2 8" id="KW-0436">Ligase</keyword>
<evidence type="ECO:0000313" key="11">
    <source>
        <dbReference type="Proteomes" id="UP000245086"/>
    </source>
</evidence>
<comment type="similarity">
    <text evidence="1 8 9">Belongs to the class-I aminoacyl-tRNA synthetase family.</text>
</comment>
<keyword evidence="3 8" id="KW-0547">Nucleotide-binding</keyword>
<gene>
    <name evidence="8 10" type="primary">trpS</name>
    <name evidence="10" type="ORF">PbB2_00580</name>
</gene>
<keyword evidence="11" id="KW-1185">Reference proteome</keyword>
<evidence type="ECO:0000256" key="8">
    <source>
        <dbReference type="HAMAP-Rule" id="MF_00140"/>
    </source>
</evidence>
<comment type="caution">
    <text evidence="10">The sequence shown here is derived from an EMBL/GenBank/DDBJ whole genome shotgun (WGS) entry which is preliminary data.</text>
</comment>
<dbReference type="InterPro" id="IPR050203">
    <property type="entry name" value="Trp-tRNA_synthetase"/>
</dbReference>
<evidence type="ECO:0000256" key="7">
    <source>
        <dbReference type="ARBA" id="ARBA00049929"/>
    </source>
</evidence>
<protein>
    <recommendedName>
        <fullName evidence="8">Tryptophan--tRNA ligase</fullName>
        <ecNumber evidence="8">6.1.1.2</ecNumber>
    </recommendedName>
    <alternativeName>
        <fullName evidence="8">Tryptophanyl-tRNA synthetase</fullName>
        <shortName evidence="8">TrpRS</shortName>
    </alternativeName>
</protein>
<dbReference type="GO" id="GO:0004830">
    <property type="term" value="F:tryptophan-tRNA ligase activity"/>
    <property type="evidence" value="ECO:0007669"/>
    <property type="project" value="UniProtKB-UniRule"/>
</dbReference>
<dbReference type="GO" id="GO:0005524">
    <property type="term" value="F:ATP binding"/>
    <property type="evidence" value="ECO:0007669"/>
    <property type="project" value="UniProtKB-UniRule"/>
</dbReference>
<keyword evidence="8" id="KW-0963">Cytoplasm</keyword>
<dbReference type="EMBL" id="BFBR01000001">
    <property type="protein sequence ID" value="GBF56923.1"/>
    <property type="molecule type" value="Genomic_DNA"/>
</dbReference>
<feature type="binding site" evidence="8">
    <location>
        <begin position="18"/>
        <end position="19"/>
    </location>
    <ligand>
        <name>ATP</name>
        <dbReference type="ChEBI" id="CHEBI:30616"/>
    </ligand>
</feature>
<dbReference type="InterPro" id="IPR024109">
    <property type="entry name" value="Trp-tRNA-ligase_bac-type"/>
</dbReference>
<comment type="subunit">
    <text evidence="8">Homodimer.</text>
</comment>
<reference evidence="10 11" key="1">
    <citation type="journal article" date="2018" name="Genome Announc.">
        <title>Draft Genome Sequence of "Candidatus Phycosocius bacilliformis," an Alphaproteobacterial Ectosymbiont of the Hydrocarbon-Producing Green Alga Botryococcus braunii.</title>
        <authorList>
            <person name="Tanabe Y."/>
            <person name="Yamaguchi H."/>
            <person name="Watanabe M.M."/>
        </authorList>
    </citation>
    <scope>NUCLEOTIDE SEQUENCE [LARGE SCALE GENOMIC DNA]</scope>
    <source>
        <strain evidence="10 11">BOTRYCO-2</strain>
    </source>
</reference>
<feature type="binding site" evidence="8">
    <location>
        <begin position="148"/>
        <end position="150"/>
    </location>
    <ligand>
        <name>ATP</name>
        <dbReference type="ChEBI" id="CHEBI:30616"/>
    </ligand>
</feature>
<dbReference type="PRINTS" id="PR01039">
    <property type="entry name" value="TRNASYNTHTRP"/>
</dbReference>
<dbReference type="InterPro" id="IPR001412">
    <property type="entry name" value="aa-tRNA-synth_I_CS"/>
</dbReference>
<dbReference type="SUPFAM" id="SSF52374">
    <property type="entry name" value="Nucleotidylyl transferase"/>
    <property type="match status" value="1"/>
</dbReference>
<evidence type="ECO:0000256" key="3">
    <source>
        <dbReference type="ARBA" id="ARBA00022741"/>
    </source>
</evidence>
<evidence type="ECO:0000256" key="9">
    <source>
        <dbReference type="RuleBase" id="RU363036"/>
    </source>
</evidence>
<feature type="binding site" evidence="8">
    <location>
        <begin position="10"/>
        <end position="12"/>
    </location>
    <ligand>
        <name>ATP</name>
        <dbReference type="ChEBI" id="CHEBI:30616"/>
    </ligand>
</feature>
<dbReference type="InterPro" id="IPR014729">
    <property type="entry name" value="Rossmann-like_a/b/a_fold"/>
</dbReference>
<keyword evidence="5 8" id="KW-0648">Protein biosynthesis</keyword>
<feature type="binding site" evidence="8">
    <location>
        <begin position="198"/>
        <end position="202"/>
    </location>
    <ligand>
        <name>ATP</name>
        <dbReference type="ChEBI" id="CHEBI:30616"/>
    </ligand>
</feature>
<dbReference type="PANTHER" id="PTHR43766:SF1">
    <property type="entry name" value="TRYPTOPHAN--TRNA LIGASE, MITOCHONDRIAL"/>
    <property type="match status" value="1"/>
</dbReference>
<dbReference type="InterPro" id="IPR002305">
    <property type="entry name" value="aa-tRNA-synth_Ic"/>
</dbReference>